<dbReference type="PIRSF" id="PIRSF000296">
    <property type="entry name" value="SrpA"/>
    <property type="match status" value="1"/>
</dbReference>
<accession>A0A9P4NJ65</accession>
<organism evidence="2 3">
    <name type="scientific">Tothia fuscella</name>
    <dbReference type="NCBI Taxonomy" id="1048955"/>
    <lineage>
        <taxon>Eukaryota</taxon>
        <taxon>Fungi</taxon>
        <taxon>Dikarya</taxon>
        <taxon>Ascomycota</taxon>
        <taxon>Pezizomycotina</taxon>
        <taxon>Dothideomycetes</taxon>
        <taxon>Pleosporomycetidae</taxon>
        <taxon>Venturiales</taxon>
        <taxon>Cylindrosympodiaceae</taxon>
        <taxon>Tothia</taxon>
    </lineage>
</organism>
<evidence type="ECO:0000259" key="1">
    <source>
        <dbReference type="SMART" id="SM01060"/>
    </source>
</evidence>
<protein>
    <submittedName>
        <fullName evidence="2">Heme-dependent catalase</fullName>
    </submittedName>
</protein>
<keyword evidence="3" id="KW-1185">Reference proteome</keyword>
<dbReference type="OrthoDB" id="2379805at2759"/>
<dbReference type="PANTHER" id="PTHR11465">
    <property type="entry name" value="CATALASE"/>
    <property type="match status" value="1"/>
</dbReference>
<dbReference type="EMBL" id="MU007082">
    <property type="protein sequence ID" value="KAF2423409.1"/>
    <property type="molecule type" value="Genomic_DNA"/>
</dbReference>
<dbReference type="Proteomes" id="UP000800235">
    <property type="component" value="Unassembled WGS sequence"/>
</dbReference>
<dbReference type="GO" id="GO:0005739">
    <property type="term" value="C:mitochondrion"/>
    <property type="evidence" value="ECO:0007669"/>
    <property type="project" value="TreeGrafter"/>
</dbReference>
<feature type="domain" description="Catalase core" evidence="1">
    <location>
        <begin position="1"/>
        <end position="308"/>
    </location>
</feature>
<dbReference type="InterPro" id="IPR011614">
    <property type="entry name" value="Catalase_core"/>
</dbReference>
<name>A0A9P4NJ65_9PEZI</name>
<dbReference type="GO" id="GO:0042744">
    <property type="term" value="P:hydrogen peroxide catabolic process"/>
    <property type="evidence" value="ECO:0007669"/>
    <property type="project" value="TreeGrafter"/>
</dbReference>
<dbReference type="CDD" id="cd08153">
    <property type="entry name" value="srpA_like"/>
    <property type="match status" value="1"/>
</dbReference>
<dbReference type="GO" id="GO:0020037">
    <property type="term" value="F:heme binding"/>
    <property type="evidence" value="ECO:0007669"/>
    <property type="project" value="InterPro"/>
</dbReference>
<dbReference type="PANTHER" id="PTHR11465:SF62">
    <property type="entry name" value="CATALASE T"/>
    <property type="match status" value="1"/>
</dbReference>
<dbReference type="InterPro" id="IPR018028">
    <property type="entry name" value="Catalase"/>
</dbReference>
<gene>
    <name evidence="2" type="ORF">EJ08DRAFT_672576</name>
</gene>
<sequence length="309" mass="33645">MPMPTDEKLVASAEEVLGLFKDIFGDYPGYRPAHAKGIIVNGTFKPTPEATALSKAAIFTAASTPVTARFSNSTGIPNIPDNDLNASPRGFGIRFNLPDKNGRRVHTDIVSHSTPFFPASTGKEFGEFLQALLAGKAPEFLGAHPETMEFVGAPKPFPVSFATEGFFALNAFKFIAADGKETWVRYIWVPTAGKDYLSEEEAKAKGPDYLGEELTERIGKGPIGFKFLAQIGEAGDVTDNIQSYWPAERTQVELGTVTLDALEPDTFAKQKVLAFDPIPRIDGIEPSDDPILEFRAALYLTSVRQRRAA</sequence>
<dbReference type="Gene3D" id="2.40.180.10">
    <property type="entry name" value="Catalase core domain"/>
    <property type="match status" value="1"/>
</dbReference>
<dbReference type="GO" id="GO:0004096">
    <property type="term" value="F:catalase activity"/>
    <property type="evidence" value="ECO:0007669"/>
    <property type="project" value="InterPro"/>
</dbReference>
<dbReference type="Pfam" id="PF00199">
    <property type="entry name" value="Catalase"/>
    <property type="match status" value="1"/>
</dbReference>
<evidence type="ECO:0000313" key="3">
    <source>
        <dbReference type="Proteomes" id="UP000800235"/>
    </source>
</evidence>
<dbReference type="Gene3D" id="1.20.1280.120">
    <property type="match status" value="1"/>
</dbReference>
<dbReference type="GO" id="GO:0005777">
    <property type="term" value="C:peroxisome"/>
    <property type="evidence" value="ECO:0007669"/>
    <property type="project" value="TreeGrafter"/>
</dbReference>
<proteinExistence type="predicted"/>
<evidence type="ECO:0000313" key="2">
    <source>
        <dbReference type="EMBL" id="KAF2423409.1"/>
    </source>
</evidence>
<comment type="caution">
    <text evidence="2">The sequence shown here is derived from an EMBL/GenBank/DDBJ whole genome shotgun (WGS) entry which is preliminary data.</text>
</comment>
<dbReference type="AlphaFoldDB" id="A0A9P4NJ65"/>
<dbReference type="InterPro" id="IPR020835">
    <property type="entry name" value="Catalase_sf"/>
</dbReference>
<dbReference type="SMART" id="SM01060">
    <property type="entry name" value="Catalase"/>
    <property type="match status" value="1"/>
</dbReference>
<dbReference type="SUPFAM" id="SSF56634">
    <property type="entry name" value="Heme-dependent catalase-like"/>
    <property type="match status" value="1"/>
</dbReference>
<dbReference type="PRINTS" id="PR00067">
    <property type="entry name" value="CATALASE"/>
</dbReference>
<dbReference type="InterPro" id="IPR024168">
    <property type="entry name" value="Catalase_SrpA-type_pred"/>
</dbReference>
<dbReference type="GO" id="GO:0042542">
    <property type="term" value="P:response to hydrogen peroxide"/>
    <property type="evidence" value="ECO:0007669"/>
    <property type="project" value="TreeGrafter"/>
</dbReference>
<reference evidence="2" key="1">
    <citation type="journal article" date="2020" name="Stud. Mycol.">
        <title>101 Dothideomycetes genomes: a test case for predicting lifestyles and emergence of pathogens.</title>
        <authorList>
            <person name="Haridas S."/>
            <person name="Albert R."/>
            <person name="Binder M."/>
            <person name="Bloem J."/>
            <person name="Labutti K."/>
            <person name="Salamov A."/>
            <person name="Andreopoulos B."/>
            <person name="Baker S."/>
            <person name="Barry K."/>
            <person name="Bills G."/>
            <person name="Bluhm B."/>
            <person name="Cannon C."/>
            <person name="Castanera R."/>
            <person name="Culley D."/>
            <person name="Daum C."/>
            <person name="Ezra D."/>
            <person name="Gonzalez J."/>
            <person name="Henrissat B."/>
            <person name="Kuo A."/>
            <person name="Liang C."/>
            <person name="Lipzen A."/>
            <person name="Lutzoni F."/>
            <person name="Magnuson J."/>
            <person name="Mondo S."/>
            <person name="Nolan M."/>
            <person name="Ohm R."/>
            <person name="Pangilinan J."/>
            <person name="Park H.-J."/>
            <person name="Ramirez L."/>
            <person name="Alfaro M."/>
            <person name="Sun H."/>
            <person name="Tritt A."/>
            <person name="Yoshinaga Y."/>
            <person name="Zwiers L.-H."/>
            <person name="Turgeon B."/>
            <person name="Goodwin S."/>
            <person name="Spatafora J."/>
            <person name="Crous P."/>
            <person name="Grigoriev I."/>
        </authorList>
    </citation>
    <scope>NUCLEOTIDE SEQUENCE</scope>
    <source>
        <strain evidence="2">CBS 130266</strain>
    </source>
</reference>
<dbReference type="PROSITE" id="PS51402">
    <property type="entry name" value="CATALASE_3"/>
    <property type="match status" value="1"/>
</dbReference>